<evidence type="ECO:0000313" key="3">
    <source>
        <dbReference type="EMBL" id="VDO52480.1"/>
    </source>
</evidence>
<organism evidence="5">
    <name type="scientific">Onchocerca flexuosa</name>
    <dbReference type="NCBI Taxonomy" id="387005"/>
    <lineage>
        <taxon>Eukaryota</taxon>
        <taxon>Metazoa</taxon>
        <taxon>Ecdysozoa</taxon>
        <taxon>Nematoda</taxon>
        <taxon>Chromadorea</taxon>
        <taxon>Rhabditida</taxon>
        <taxon>Spirurina</taxon>
        <taxon>Spiruromorpha</taxon>
        <taxon>Filarioidea</taxon>
        <taxon>Onchocercidae</taxon>
        <taxon>Onchocerca</taxon>
    </lineage>
</organism>
<evidence type="ECO:0000256" key="2">
    <source>
        <dbReference type="SAM" id="Phobius"/>
    </source>
</evidence>
<keyword evidence="2" id="KW-0812">Transmembrane</keyword>
<evidence type="ECO:0000256" key="1">
    <source>
        <dbReference type="PROSITE-ProRule" id="PRU00023"/>
    </source>
</evidence>
<feature type="repeat" description="ANK" evidence="1">
    <location>
        <begin position="67"/>
        <end position="99"/>
    </location>
</feature>
<dbReference type="InterPro" id="IPR002110">
    <property type="entry name" value="Ankyrin_rpt"/>
</dbReference>
<dbReference type="PROSITE" id="PS50088">
    <property type="entry name" value="ANK_REPEAT"/>
    <property type="match status" value="1"/>
</dbReference>
<proteinExistence type="predicted"/>
<dbReference type="SUPFAM" id="SSF48403">
    <property type="entry name" value="Ankyrin repeat"/>
    <property type="match status" value="1"/>
</dbReference>
<accession>A0A183HJW6</accession>
<sequence length="111" mass="12472">MHDRNLPIHLTNINRTSERAIFGVVSMVPNVTDIMEALRYWAETGDEKQFHIMLHYHTELKKNATVDGQTLLMLAVDLGLWSAVVVLLCIGAEKNVTDSEGNGLYHIAAKR</sequence>
<gene>
    <name evidence="3" type="ORF">OFLC_LOCUS7779</name>
</gene>
<keyword evidence="4" id="KW-1185">Reference proteome</keyword>
<keyword evidence="2" id="KW-1133">Transmembrane helix</keyword>
<dbReference type="Gene3D" id="1.25.40.20">
    <property type="entry name" value="Ankyrin repeat-containing domain"/>
    <property type="match status" value="1"/>
</dbReference>
<dbReference type="InterPro" id="IPR036770">
    <property type="entry name" value="Ankyrin_rpt-contain_sf"/>
</dbReference>
<reference evidence="5" key="1">
    <citation type="submission" date="2016-06" db="UniProtKB">
        <authorList>
            <consortium name="WormBaseParasite"/>
        </authorList>
    </citation>
    <scope>IDENTIFICATION</scope>
</reference>
<feature type="transmembrane region" description="Helical" evidence="2">
    <location>
        <begin position="71"/>
        <end position="90"/>
    </location>
</feature>
<reference evidence="3 4" key="2">
    <citation type="submission" date="2018-11" db="EMBL/GenBank/DDBJ databases">
        <authorList>
            <consortium name="Pathogen Informatics"/>
        </authorList>
    </citation>
    <scope>NUCLEOTIDE SEQUENCE [LARGE SCALE GENOMIC DNA]</scope>
</reference>
<evidence type="ECO:0000313" key="4">
    <source>
        <dbReference type="Proteomes" id="UP000267606"/>
    </source>
</evidence>
<name>A0A183HJW6_9BILA</name>
<dbReference type="AlphaFoldDB" id="A0A183HJW6"/>
<keyword evidence="1" id="KW-0040">ANK repeat</keyword>
<protein>
    <submittedName>
        <fullName evidence="5">ANK_REP_REGION domain-containing protein</fullName>
    </submittedName>
</protein>
<dbReference type="EMBL" id="UZAJ01008342">
    <property type="protein sequence ID" value="VDO52480.1"/>
    <property type="molecule type" value="Genomic_DNA"/>
</dbReference>
<dbReference type="WBParaSite" id="OFLC_0000777701-mRNA-1">
    <property type="protein sequence ID" value="OFLC_0000777701-mRNA-1"/>
    <property type="gene ID" value="OFLC_0000777701"/>
</dbReference>
<keyword evidence="2" id="KW-0472">Membrane</keyword>
<dbReference type="STRING" id="387005.A0A183HJW6"/>
<dbReference type="Proteomes" id="UP000267606">
    <property type="component" value="Unassembled WGS sequence"/>
</dbReference>
<evidence type="ECO:0000313" key="5">
    <source>
        <dbReference type="WBParaSite" id="OFLC_0000777701-mRNA-1"/>
    </source>
</evidence>